<dbReference type="SUPFAM" id="SSF160991">
    <property type="entry name" value="CV3147-like"/>
    <property type="match status" value="1"/>
</dbReference>
<feature type="domain" description="Hydantoinase A/oxoprolinase" evidence="1">
    <location>
        <begin position="210"/>
        <end position="387"/>
    </location>
</feature>
<dbReference type="InterPro" id="IPR043129">
    <property type="entry name" value="ATPase_NBD"/>
</dbReference>
<dbReference type="InterPro" id="IPR002821">
    <property type="entry name" value="Hydantoinase_A"/>
</dbReference>
<dbReference type="GO" id="GO:0016787">
    <property type="term" value="F:hydrolase activity"/>
    <property type="evidence" value="ECO:0007669"/>
    <property type="project" value="InterPro"/>
</dbReference>
<evidence type="ECO:0000259" key="4">
    <source>
        <dbReference type="Pfam" id="PF20906"/>
    </source>
</evidence>
<dbReference type="Pfam" id="PF20906">
    <property type="entry name" value="S-Me-THD_C"/>
    <property type="match status" value="1"/>
</dbReference>
<dbReference type="Proteomes" id="UP000193986">
    <property type="component" value="Unassembled WGS sequence"/>
</dbReference>
<dbReference type="InterPro" id="IPR027479">
    <property type="entry name" value="S-Me-THD_N_sf"/>
</dbReference>
<evidence type="ECO:0000259" key="2">
    <source>
        <dbReference type="Pfam" id="PF05378"/>
    </source>
</evidence>
<dbReference type="InterPro" id="IPR048350">
    <property type="entry name" value="S-Me-THD-like_C"/>
</dbReference>
<dbReference type="Gene3D" id="3.30.420.40">
    <property type="match status" value="1"/>
</dbReference>
<dbReference type="Gene3D" id="2.40.390.10">
    <property type="entry name" value="CV3147-like"/>
    <property type="match status" value="1"/>
</dbReference>
<dbReference type="PANTHER" id="PTHR11365:SF10">
    <property type="entry name" value="HYDANTOINASE_OXOPROLINASE"/>
    <property type="match status" value="1"/>
</dbReference>
<dbReference type="STRING" id="71784.A0A1Y2ASK5"/>
<dbReference type="EMBL" id="MCFC01000056">
    <property type="protein sequence ID" value="ORY25549.1"/>
    <property type="molecule type" value="Genomic_DNA"/>
</dbReference>
<keyword evidence="6" id="KW-1185">Reference proteome</keyword>
<feature type="domain" description="Hydantoinase/oxoprolinase N-terminal" evidence="2">
    <location>
        <begin position="10"/>
        <end position="189"/>
    </location>
</feature>
<dbReference type="Pfam" id="PF01968">
    <property type="entry name" value="Hydantoinase_A"/>
    <property type="match status" value="1"/>
</dbReference>
<reference evidence="5 6" key="1">
    <citation type="submission" date="2016-07" db="EMBL/GenBank/DDBJ databases">
        <title>Pervasive Adenine N6-methylation of Active Genes in Fungi.</title>
        <authorList>
            <consortium name="DOE Joint Genome Institute"/>
            <person name="Mondo S.J."/>
            <person name="Dannebaum R.O."/>
            <person name="Kuo R.C."/>
            <person name="Labutti K."/>
            <person name="Haridas S."/>
            <person name="Kuo A."/>
            <person name="Salamov A."/>
            <person name="Ahrendt S.R."/>
            <person name="Lipzen A."/>
            <person name="Sullivan W."/>
            <person name="Andreopoulos W.B."/>
            <person name="Clum A."/>
            <person name="Lindquist E."/>
            <person name="Daum C."/>
            <person name="Ramamoorthy G.K."/>
            <person name="Gryganskyi A."/>
            <person name="Culley D."/>
            <person name="Magnuson J.K."/>
            <person name="James T.Y."/>
            <person name="O'Malley M.A."/>
            <person name="Stajich J.E."/>
            <person name="Spatafora J.W."/>
            <person name="Visel A."/>
            <person name="Grigoriev I.V."/>
        </authorList>
    </citation>
    <scope>NUCLEOTIDE SEQUENCE [LARGE SCALE GENOMIC DNA]</scope>
    <source>
        <strain evidence="5 6">68-887.2</strain>
    </source>
</reference>
<gene>
    <name evidence="5" type="ORF">BCR39DRAFT_580152</name>
</gene>
<evidence type="ECO:0000259" key="3">
    <source>
        <dbReference type="Pfam" id="PF06032"/>
    </source>
</evidence>
<dbReference type="SUPFAM" id="SSF53067">
    <property type="entry name" value="Actin-like ATPase domain"/>
    <property type="match status" value="2"/>
</dbReference>
<evidence type="ECO:0000313" key="6">
    <source>
        <dbReference type="Proteomes" id="UP000193986"/>
    </source>
</evidence>
<feature type="domain" description="S-Me-THD-like C-terminal" evidence="4">
    <location>
        <begin position="767"/>
        <end position="979"/>
    </location>
</feature>
<dbReference type="Gene3D" id="3.40.1610.10">
    <property type="entry name" value="CV3147-like domain"/>
    <property type="match status" value="1"/>
</dbReference>
<dbReference type="OrthoDB" id="5404895at2759"/>
<dbReference type="PANTHER" id="PTHR11365">
    <property type="entry name" value="5-OXOPROLINASE RELATED"/>
    <property type="match status" value="1"/>
</dbReference>
<dbReference type="InterPro" id="IPR024071">
    <property type="entry name" value="S-Me-THD_C_sf"/>
</dbReference>
<protein>
    <submittedName>
        <fullName evidence="5">Putative hydantoinase</fullName>
    </submittedName>
</protein>
<accession>A0A1Y2ASK5</accession>
<feature type="domain" description="S-Me-THD N-terminal" evidence="3">
    <location>
        <begin position="601"/>
        <end position="764"/>
    </location>
</feature>
<dbReference type="Pfam" id="PF05378">
    <property type="entry name" value="Hydant_A_N"/>
    <property type="match status" value="1"/>
</dbReference>
<sequence length="996" mass="105903">MTTGPRQILRLGVDCGGTNTDAVLLDLTPGSKKVVLDATKSPTTPEVTHGIQAAVSTVLNRSTTTVQRAGIQAVSIGTTHFVNALITRSSEHLERVAVVRLCGPYSQRTPPFIGFPYELRDIMEGPHFFVNGGLQIDGRQITEVDEAEIEMVCEEIKASGIRCVAIAGVYASIDFTIKQEEHVDSIIKRCIPGIYTSCSKTVANMGMLPRENATILNASLLPYAESTVVGFRTAVTALGLSCPVFVTGNDGTLLKLEQAAKLPIRTFSSGPTNSMRGASFLANLADPYRAKETALVMDIGGTTTEIGVLLPTGFPRQAGNQHELCGVNLNFAMPHVASIGLGGGSIVSRVDGKVSVGPESVGYKLAQDALIFGGAKLTATDISVSAGLADGVGDATLVKGLDAELVKNATARMKAMLELTIDSMKTSSQDVPVYLVGGGAILCPEDLIGVSKVHRFLHYDCANAVGAAIAQVAGSIDTVENMGTRSIDVVQKQVEARAISTAVSDGAKLETVSIIESEVLPIAYTTDRCRFVVKAAGEWDGATVITQAHQDEATHRHPMLTKDGNLHTKPSGRVDTVWQAADILAYKPNVVNGEWWLSELDLDFLAIGSYILGCGGGGDPQICRLALKVVLRSGAKIRVIDLDSLKPEALLGWGGHMGSPEVGSERLLGNEYADACHELLEFLKIEKLDGLVAVEIGGNNGLMNLIIGASNAMDIPVIDGDFMGRAYPTGWQTTPNVFDKSSRGENILPACIASGNGNVMFMTKAQTDRMIDASLRAACVEMGTRVGCAKRPLTAQFCRTAMIRNTVSLSWRIGRAVTLAQKQGNIANIGNVIVDSLGGSATGRVLFAGKVVGVSRRVFKGHSVGEVSIVAASLDEEEEDDDRKRERFSGLVKIPFKNENLLVEHVQDGHIKILASVPDLVAVVDAGNGLALGTQDYKYGQRVIVIGVAAAPQWTSTERGLEIGGLRSFDIHDIPYEPVGEYVKPDSVIDEFNSIV</sequence>
<dbReference type="AlphaFoldDB" id="A0A1Y2ASK5"/>
<dbReference type="InterPro" id="IPR008040">
    <property type="entry name" value="Hydant_A_N"/>
</dbReference>
<organism evidence="5 6">
    <name type="scientific">Naematelia encephala</name>
    <dbReference type="NCBI Taxonomy" id="71784"/>
    <lineage>
        <taxon>Eukaryota</taxon>
        <taxon>Fungi</taxon>
        <taxon>Dikarya</taxon>
        <taxon>Basidiomycota</taxon>
        <taxon>Agaricomycotina</taxon>
        <taxon>Tremellomycetes</taxon>
        <taxon>Tremellales</taxon>
        <taxon>Naemateliaceae</taxon>
        <taxon>Naematelia</taxon>
    </lineage>
</organism>
<dbReference type="InterPro" id="IPR045079">
    <property type="entry name" value="Oxoprolinase-like"/>
</dbReference>
<name>A0A1Y2ASK5_9TREE</name>
<evidence type="ECO:0000313" key="5">
    <source>
        <dbReference type="EMBL" id="ORY25549.1"/>
    </source>
</evidence>
<dbReference type="Pfam" id="PF06032">
    <property type="entry name" value="S-Me-THD_N"/>
    <property type="match status" value="1"/>
</dbReference>
<dbReference type="InterPro" id="IPR010318">
    <property type="entry name" value="S-Me-THD_N"/>
</dbReference>
<comment type="caution">
    <text evidence="5">The sequence shown here is derived from an EMBL/GenBank/DDBJ whole genome shotgun (WGS) entry which is preliminary data.</text>
</comment>
<dbReference type="InParanoid" id="A0A1Y2ASK5"/>
<dbReference type="FunFam" id="3.40.1610.10:FF:000001">
    <property type="entry name" value="Hydantoinase, putative"/>
    <property type="match status" value="1"/>
</dbReference>
<evidence type="ECO:0000259" key="1">
    <source>
        <dbReference type="Pfam" id="PF01968"/>
    </source>
</evidence>
<proteinExistence type="predicted"/>